<protein>
    <submittedName>
        <fullName evidence="1">Cox1I1a maturase</fullName>
    </submittedName>
</protein>
<geneLocation type="chloroplast" evidence="1"/>
<gene>
    <name evidence="1" type="ORF">SG3EUKT976463.1</name>
</gene>
<name>A0A2K9YRN3_HAELA</name>
<dbReference type="AlphaFoldDB" id="A0A2K9YRN3"/>
<organism evidence="1">
    <name type="scientific">Haematococcus lacustris</name>
    <name type="common">Green alga</name>
    <name type="synonym">Haematococcus pluvialis</name>
    <dbReference type="NCBI Taxonomy" id="44745"/>
    <lineage>
        <taxon>Eukaryota</taxon>
        <taxon>Viridiplantae</taxon>
        <taxon>Chlorophyta</taxon>
        <taxon>core chlorophytes</taxon>
        <taxon>Chlorophyceae</taxon>
        <taxon>CS clade</taxon>
        <taxon>Chlamydomonadales</taxon>
        <taxon>Haematococcaceae</taxon>
        <taxon>Haematococcus</taxon>
    </lineage>
</organism>
<accession>A0A2K9YRN3</accession>
<keyword evidence="1" id="KW-0934">Plastid</keyword>
<keyword evidence="1" id="KW-0150">Chloroplast</keyword>
<sequence>MHHVYAIRKGKVSGFTQIMKQLNRKQIPLCKKHHTEVEVGLYDDIAVKELFDIERFLL</sequence>
<evidence type="ECO:0000313" key="1">
    <source>
        <dbReference type="EMBL" id="AUW36523.1"/>
    </source>
</evidence>
<reference evidence="1" key="1">
    <citation type="submission" date="2017-12" db="EMBL/GenBank/DDBJ databases">
        <authorList>
            <person name="Hurst M.R.H."/>
        </authorList>
    </citation>
    <scope>NUCLEOTIDE SEQUENCE</scope>
    <source>
        <strain evidence="1">UTEX 2505</strain>
    </source>
</reference>
<dbReference type="EMBL" id="MG677935">
    <property type="protein sequence ID" value="AUW36523.1"/>
    <property type="molecule type" value="Genomic_DNA"/>
</dbReference>
<proteinExistence type="predicted"/>